<keyword evidence="5" id="KW-1185">Reference proteome</keyword>
<feature type="domain" description="Rhodanese" evidence="3">
    <location>
        <begin position="134"/>
        <end position="232"/>
    </location>
</feature>
<name>A0ABT0B902_9SPHN</name>
<accession>A0ABT0B902</accession>
<dbReference type="EMBL" id="JALHLF010000004">
    <property type="protein sequence ID" value="MCJ2181519.1"/>
    <property type="molecule type" value="Genomic_DNA"/>
</dbReference>
<comment type="catalytic activity">
    <reaction evidence="1">
        <text>uridine(34) in tRNA + AH2 + O2 = 5-hydroxyuridine(34) in tRNA + A + H2O</text>
        <dbReference type="Rhea" id="RHEA:64224"/>
        <dbReference type="Rhea" id="RHEA-COMP:11727"/>
        <dbReference type="Rhea" id="RHEA-COMP:13381"/>
        <dbReference type="ChEBI" id="CHEBI:13193"/>
        <dbReference type="ChEBI" id="CHEBI:15377"/>
        <dbReference type="ChEBI" id="CHEBI:15379"/>
        <dbReference type="ChEBI" id="CHEBI:17499"/>
        <dbReference type="ChEBI" id="CHEBI:65315"/>
        <dbReference type="ChEBI" id="CHEBI:136877"/>
    </reaction>
</comment>
<comment type="similarity">
    <text evidence="1">Belongs to the TrhO family.</text>
</comment>
<dbReference type="EC" id="1.14.-.-" evidence="1"/>
<sequence length="335" mass="36630">MNPADLPPTAHNAPVCVAALYQFAPFADHAALRAPLAALCEAEGIKGTLLLAHEGINGTIAGTHSGISCVIAHIRALPGCGGLEVKYSGAREMPFLRMKVRLKNEIVTMGEPGTDPLATVGTYVAPEDWNALIADPATIVIDTRNDYEVAIGTFKGAIDPETASFREFPQWFREHRETLLGQGKAPRVAMFCTGGIRCEKSTAFLKQEGVEEVFHLKGGILKYLETVKPEDSLWQGECFVFDSRVSVGHGLEQGDYSLCYACRVPLSAQDRASPFYEEGVMCPHCHAARSEEQRERYRERHRQQQLAHARGEEHIGVNPKSGAREKTSDESPDAG</sequence>
<comment type="caution">
    <text evidence="4">The sequence shown here is derived from an EMBL/GenBank/DDBJ whole genome shotgun (WGS) entry which is preliminary data.</text>
</comment>
<gene>
    <name evidence="1" type="primary">trhO</name>
    <name evidence="4" type="ORF">MTR62_02170</name>
</gene>
<dbReference type="CDD" id="cd01518">
    <property type="entry name" value="RHOD_YceA"/>
    <property type="match status" value="1"/>
</dbReference>
<organism evidence="4 5">
    <name type="scientific">Novosphingobium organovorum</name>
    <dbReference type="NCBI Taxonomy" id="2930092"/>
    <lineage>
        <taxon>Bacteria</taxon>
        <taxon>Pseudomonadati</taxon>
        <taxon>Pseudomonadota</taxon>
        <taxon>Alphaproteobacteria</taxon>
        <taxon>Sphingomonadales</taxon>
        <taxon>Sphingomonadaceae</taxon>
        <taxon>Novosphingobium</taxon>
    </lineage>
</organism>
<evidence type="ECO:0000313" key="4">
    <source>
        <dbReference type="EMBL" id="MCJ2181519.1"/>
    </source>
</evidence>
<protein>
    <recommendedName>
        <fullName evidence="1">tRNA uridine(34) hydroxylase</fullName>
        <ecNumber evidence="1">1.14.-.-</ecNumber>
    </recommendedName>
    <alternativeName>
        <fullName evidence="1">tRNA hydroxylation protein O</fullName>
    </alternativeName>
</protein>
<feature type="region of interest" description="Disordered" evidence="2">
    <location>
        <begin position="293"/>
        <end position="335"/>
    </location>
</feature>
<dbReference type="InterPro" id="IPR001763">
    <property type="entry name" value="Rhodanese-like_dom"/>
</dbReference>
<dbReference type="SUPFAM" id="SSF52821">
    <property type="entry name" value="Rhodanese/Cell cycle control phosphatase"/>
    <property type="match status" value="1"/>
</dbReference>
<dbReference type="Proteomes" id="UP001162881">
    <property type="component" value="Unassembled WGS sequence"/>
</dbReference>
<dbReference type="InterPro" id="IPR040503">
    <property type="entry name" value="TRHO_N"/>
</dbReference>
<evidence type="ECO:0000256" key="1">
    <source>
        <dbReference type="HAMAP-Rule" id="MF_00469"/>
    </source>
</evidence>
<dbReference type="SMART" id="SM00450">
    <property type="entry name" value="RHOD"/>
    <property type="match status" value="1"/>
</dbReference>
<comment type="function">
    <text evidence="1">Catalyzes oxygen-dependent 5-hydroxyuridine (ho5U) modification at position 34 in tRNAs.</text>
</comment>
<dbReference type="InterPro" id="IPR020936">
    <property type="entry name" value="TrhO"/>
</dbReference>
<dbReference type="Pfam" id="PF00581">
    <property type="entry name" value="Rhodanese"/>
    <property type="match status" value="1"/>
</dbReference>
<dbReference type="InterPro" id="IPR036873">
    <property type="entry name" value="Rhodanese-like_dom_sf"/>
</dbReference>
<proteinExistence type="inferred from homology"/>
<dbReference type="Pfam" id="PF17773">
    <property type="entry name" value="UPF0176_N"/>
    <property type="match status" value="1"/>
</dbReference>
<dbReference type="PROSITE" id="PS50206">
    <property type="entry name" value="RHODANESE_3"/>
    <property type="match status" value="1"/>
</dbReference>
<evidence type="ECO:0000313" key="5">
    <source>
        <dbReference type="Proteomes" id="UP001162881"/>
    </source>
</evidence>
<dbReference type="Gene3D" id="3.30.70.100">
    <property type="match status" value="1"/>
</dbReference>
<keyword evidence="1" id="KW-0560">Oxidoreductase</keyword>
<dbReference type="HAMAP" id="MF_00469">
    <property type="entry name" value="TrhO"/>
    <property type="match status" value="1"/>
</dbReference>
<dbReference type="Gene3D" id="3.40.250.10">
    <property type="entry name" value="Rhodanese-like domain"/>
    <property type="match status" value="1"/>
</dbReference>
<evidence type="ECO:0000259" key="3">
    <source>
        <dbReference type="PROSITE" id="PS50206"/>
    </source>
</evidence>
<dbReference type="PANTHER" id="PTHR43268:SF3">
    <property type="entry name" value="RHODANESE-LIKE DOMAIN-CONTAINING PROTEIN 7-RELATED"/>
    <property type="match status" value="1"/>
</dbReference>
<evidence type="ECO:0000256" key="2">
    <source>
        <dbReference type="SAM" id="MobiDB-lite"/>
    </source>
</evidence>
<dbReference type="PANTHER" id="PTHR43268">
    <property type="entry name" value="THIOSULFATE SULFURTRANSFERASE/RHODANESE-LIKE DOMAIN-CONTAINING PROTEIN 2"/>
    <property type="match status" value="1"/>
</dbReference>
<dbReference type="NCBIfam" id="NF001136">
    <property type="entry name" value="PRK00142.1-4"/>
    <property type="match status" value="1"/>
</dbReference>
<reference evidence="4" key="1">
    <citation type="submission" date="2022-03" db="EMBL/GenBank/DDBJ databases">
        <title>Identification of a novel bacterium isolated from mangrove sediments.</title>
        <authorList>
            <person name="Pan X."/>
        </authorList>
    </citation>
    <scope>NUCLEOTIDE SEQUENCE</scope>
    <source>
        <strain evidence="4">B1949</strain>
    </source>
</reference>
<keyword evidence="1" id="KW-0819">tRNA processing</keyword>